<reference evidence="1" key="1">
    <citation type="submission" date="2022-01" db="EMBL/GenBank/DDBJ databases">
        <title>Genome Sequence Resource for Two Populations of Ditylenchus destructor, the Migratory Endoparasitic Phytonematode.</title>
        <authorList>
            <person name="Zhang H."/>
            <person name="Lin R."/>
            <person name="Xie B."/>
        </authorList>
    </citation>
    <scope>NUCLEOTIDE SEQUENCE</scope>
    <source>
        <strain evidence="1">BazhouSP</strain>
    </source>
</reference>
<keyword evidence="2" id="KW-1185">Reference proteome</keyword>
<gene>
    <name evidence="1" type="ORF">DdX_20916</name>
</gene>
<evidence type="ECO:0000313" key="2">
    <source>
        <dbReference type="Proteomes" id="UP001201812"/>
    </source>
</evidence>
<comment type="caution">
    <text evidence="1">The sequence shown here is derived from an EMBL/GenBank/DDBJ whole genome shotgun (WGS) entry which is preliminary data.</text>
</comment>
<organism evidence="1 2">
    <name type="scientific">Ditylenchus destructor</name>
    <dbReference type="NCBI Taxonomy" id="166010"/>
    <lineage>
        <taxon>Eukaryota</taxon>
        <taxon>Metazoa</taxon>
        <taxon>Ecdysozoa</taxon>
        <taxon>Nematoda</taxon>
        <taxon>Chromadorea</taxon>
        <taxon>Rhabditida</taxon>
        <taxon>Tylenchina</taxon>
        <taxon>Tylenchomorpha</taxon>
        <taxon>Sphaerularioidea</taxon>
        <taxon>Anguinidae</taxon>
        <taxon>Anguininae</taxon>
        <taxon>Ditylenchus</taxon>
    </lineage>
</organism>
<sequence length="379" mass="40689">MALELERGRGNRNADIAREIDRAVICQRILPAWRPGNHALDRRRTDGAGHREIGLDHRGVRRTRIEIDRRTDIGSQARRDFLGKARDHVDLGAVVEADARPPGADIEAALMSDGETALDRCLFVGLRKAAEAIVADHGRAAGDGDRRGRIGFFLRKGRSRGGRQQQSAAMALLKRMGSLRLNASGPNLPATGTPPWLRVFTPARLFPIAEGSLQHSAALHNRLSPNRDNCAADVAAAQQDCHVCDGRGRPLASANSDDRIDLDCSTARQCRDAHSGARMAASLAEQLFHQLGRTVADLGLFGELGAEFTNTPSLTIRSTRSNPPSAFSICATSINAQRSAALAIGHVAILAEAAGHHRAILEGKLARNVEQPLASTVGT</sequence>
<dbReference type="Proteomes" id="UP001201812">
    <property type="component" value="Unassembled WGS sequence"/>
</dbReference>
<accession>A0AAD4QVQ9</accession>
<protein>
    <submittedName>
        <fullName evidence="1">Uncharacterized protein</fullName>
    </submittedName>
</protein>
<dbReference type="AlphaFoldDB" id="A0AAD4QVQ9"/>
<name>A0AAD4QVQ9_9BILA</name>
<evidence type="ECO:0000313" key="1">
    <source>
        <dbReference type="EMBL" id="KAI1692993.1"/>
    </source>
</evidence>
<proteinExistence type="predicted"/>
<dbReference type="EMBL" id="JAKKPZ010000690">
    <property type="protein sequence ID" value="KAI1692993.1"/>
    <property type="molecule type" value="Genomic_DNA"/>
</dbReference>